<name>A0ABV2VA78_9ACTN</name>
<accession>A0ABV2VA78</accession>
<evidence type="ECO:0000313" key="2">
    <source>
        <dbReference type="EMBL" id="MET9850741.1"/>
    </source>
</evidence>
<dbReference type="EMBL" id="JBEXPZ010000082">
    <property type="protein sequence ID" value="MET9850741.1"/>
    <property type="molecule type" value="Genomic_DNA"/>
</dbReference>
<keyword evidence="3" id="KW-1185">Reference proteome</keyword>
<evidence type="ECO:0000259" key="1">
    <source>
        <dbReference type="Pfam" id="PF04149"/>
    </source>
</evidence>
<gene>
    <name evidence="2" type="ORF">ABZZ21_40580</name>
</gene>
<feature type="domain" description="DUF397" evidence="1">
    <location>
        <begin position="4"/>
        <end position="55"/>
    </location>
</feature>
<dbReference type="InterPro" id="IPR007278">
    <property type="entry name" value="DUF397"/>
</dbReference>
<reference evidence="2 3" key="1">
    <citation type="submission" date="2024-06" db="EMBL/GenBank/DDBJ databases">
        <title>The Natural Products Discovery Center: Release of the First 8490 Sequenced Strains for Exploring Actinobacteria Biosynthetic Diversity.</title>
        <authorList>
            <person name="Kalkreuter E."/>
            <person name="Kautsar S.A."/>
            <person name="Yang D."/>
            <person name="Bader C.D."/>
            <person name="Teijaro C.N."/>
            <person name="Fluegel L."/>
            <person name="Davis C.M."/>
            <person name="Simpson J.R."/>
            <person name="Lauterbach L."/>
            <person name="Steele A.D."/>
            <person name="Gui C."/>
            <person name="Meng S."/>
            <person name="Li G."/>
            <person name="Viehrig K."/>
            <person name="Ye F."/>
            <person name="Su P."/>
            <person name="Kiefer A.F."/>
            <person name="Nichols A."/>
            <person name="Cepeda A.J."/>
            <person name="Yan W."/>
            <person name="Fan B."/>
            <person name="Jiang Y."/>
            <person name="Adhikari A."/>
            <person name="Zheng C.-J."/>
            <person name="Schuster L."/>
            <person name="Cowan T.M."/>
            <person name="Smanski M.J."/>
            <person name="Chevrette M.G."/>
            <person name="De Carvalho L.P.S."/>
            <person name="Shen B."/>
        </authorList>
    </citation>
    <scope>NUCLEOTIDE SEQUENCE [LARGE SCALE GENOMIC DNA]</scope>
    <source>
        <strain evidence="2 3">NPDC006434</strain>
    </source>
</reference>
<proteinExistence type="predicted"/>
<dbReference type="Pfam" id="PF04149">
    <property type="entry name" value="DUF397"/>
    <property type="match status" value="1"/>
</dbReference>
<dbReference type="RefSeq" id="WP_355404135.1">
    <property type="nucleotide sequence ID" value="NZ_JBEXPZ010000082.1"/>
</dbReference>
<organism evidence="2 3">
    <name type="scientific">Streptomyces ossamyceticus</name>
    <dbReference type="NCBI Taxonomy" id="249581"/>
    <lineage>
        <taxon>Bacteria</taxon>
        <taxon>Bacillati</taxon>
        <taxon>Actinomycetota</taxon>
        <taxon>Actinomycetes</taxon>
        <taxon>Kitasatosporales</taxon>
        <taxon>Streptomycetaceae</taxon>
        <taxon>Streptomyces</taxon>
    </lineage>
</organism>
<evidence type="ECO:0000313" key="3">
    <source>
        <dbReference type="Proteomes" id="UP001550210"/>
    </source>
</evidence>
<sequence length="67" mass="7093">MSQLKWFKSSFSEASGNNCVEVAATPDGVALRESDAPAEVLTTSRVALQALILSAQAKLLAQRGSDR</sequence>
<dbReference type="Proteomes" id="UP001550210">
    <property type="component" value="Unassembled WGS sequence"/>
</dbReference>
<comment type="caution">
    <text evidence="2">The sequence shown here is derived from an EMBL/GenBank/DDBJ whole genome shotgun (WGS) entry which is preliminary data.</text>
</comment>
<protein>
    <submittedName>
        <fullName evidence="2">DUF397 domain-containing protein</fullName>
    </submittedName>
</protein>